<evidence type="ECO:0000313" key="2">
    <source>
        <dbReference type="EMBL" id="SAK92202.1"/>
    </source>
</evidence>
<proteinExistence type="predicted"/>
<dbReference type="GO" id="GO:0016829">
    <property type="term" value="F:lyase activity"/>
    <property type="evidence" value="ECO:0007669"/>
    <property type="project" value="UniProtKB-KW"/>
</dbReference>
<feature type="compositionally biased region" description="Polar residues" evidence="1">
    <location>
        <begin position="1"/>
        <end position="11"/>
    </location>
</feature>
<dbReference type="SUPFAM" id="SSF51126">
    <property type="entry name" value="Pectin lyase-like"/>
    <property type="match status" value="1"/>
</dbReference>
<protein>
    <submittedName>
        <fullName evidence="2">Pectate lyase superfamily protein</fullName>
    </submittedName>
</protein>
<dbReference type="Proteomes" id="UP000054596">
    <property type="component" value="Unassembled WGS sequence"/>
</dbReference>
<accession>A0A158DC22</accession>
<evidence type="ECO:0000313" key="3">
    <source>
        <dbReference type="Proteomes" id="UP000054596"/>
    </source>
</evidence>
<keyword evidence="3" id="KW-1185">Reference proteome</keyword>
<dbReference type="STRING" id="1777143.AWB82_06582"/>
<dbReference type="OrthoDB" id="9107395at2"/>
<dbReference type="InterPro" id="IPR012334">
    <property type="entry name" value="Pectin_lyas_fold"/>
</dbReference>
<dbReference type="EMBL" id="FCOJ02000079">
    <property type="protein sequence ID" value="SAK92202.1"/>
    <property type="molecule type" value="Genomic_DNA"/>
</dbReference>
<organism evidence="2 3">
    <name type="scientific">Caballeronia glebae</name>
    <dbReference type="NCBI Taxonomy" id="1777143"/>
    <lineage>
        <taxon>Bacteria</taxon>
        <taxon>Pseudomonadati</taxon>
        <taxon>Pseudomonadota</taxon>
        <taxon>Betaproteobacteria</taxon>
        <taxon>Burkholderiales</taxon>
        <taxon>Burkholderiaceae</taxon>
        <taxon>Caballeronia</taxon>
    </lineage>
</organism>
<dbReference type="RefSeq" id="WP_086973498.1">
    <property type="nucleotide sequence ID" value="NZ_FCOJ02000079.1"/>
</dbReference>
<dbReference type="Gene3D" id="2.160.20.10">
    <property type="entry name" value="Single-stranded right-handed beta-helix, Pectin lyase-like"/>
    <property type="match status" value="1"/>
</dbReference>
<feature type="region of interest" description="Disordered" evidence="1">
    <location>
        <begin position="1"/>
        <end position="32"/>
    </location>
</feature>
<reference evidence="2" key="1">
    <citation type="submission" date="2016-01" db="EMBL/GenBank/DDBJ databases">
        <authorList>
            <person name="Peeters C."/>
        </authorList>
    </citation>
    <scope>NUCLEOTIDE SEQUENCE [LARGE SCALE GENOMIC DNA]</scope>
    <source>
        <strain evidence="2">LMG 29325</strain>
    </source>
</reference>
<dbReference type="InterPro" id="IPR011050">
    <property type="entry name" value="Pectin_lyase_fold/virulence"/>
</dbReference>
<sequence>MDRYWKSNTAANAPITPDTNAGGFPQDEMQSSDVKGTVPGAWWYHSVTEEIRNAITTLGGVPDWTKTDQLGVVIAGALDKAAQTLGGSDGAAQIGFVQSGSAMPRDMQAKAREVVSVLDYGAKTGGDTANGLTNRKAFQTAITALWRAGGGEIVIPRGTYALDVAVPIIVPSGIGIRGEPGSWIVPNIATVVDVATRPFPLANGAVFVTGNPDTGQRAAIENGTGVTEVSFSGVQIRCDYLHGSLSAGQQLRGLGAYAVDGLRVSGCVVLNLPNSGIVAGDCSEAMITGNRANGSYGRNWCSGRGGDLEAVEV</sequence>
<dbReference type="AlphaFoldDB" id="A0A158DC22"/>
<evidence type="ECO:0000256" key="1">
    <source>
        <dbReference type="SAM" id="MobiDB-lite"/>
    </source>
</evidence>
<name>A0A158DC22_9BURK</name>
<comment type="caution">
    <text evidence="2">The sequence shown here is derived from an EMBL/GenBank/DDBJ whole genome shotgun (WGS) entry which is preliminary data.</text>
</comment>
<gene>
    <name evidence="2" type="ORF">AWB82_06582</name>
</gene>
<keyword evidence="2" id="KW-0456">Lyase</keyword>